<dbReference type="Pfam" id="PF00615">
    <property type="entry name" value="RGS"/>
    <property type="match status" value="1"/>
</dbReference>
<keyword evidence="3" id="KW-1185">Reference proteome</keyword>
<dbReference type="InterPro" id="IPR036305">
    <property type="entry name" value="RGS_sf"/>
</dbReference>
<dbReference type="Gene3D" id="1.10.167.10">
    <property type="entry name" value="Regulator of G-protein Signalling 4, domain 2"/>
    <property type="match status" value="1"/>
</dbReference>
<dbReference type="AlphaFoldDB" id="A0AAW2ZFV1"/>
<gene>
    <name evidence="2" type="ORF">AKO1_000254</name>
</gene>
<dbReference type="Proteomes" id="UP001431209">
    <property type="component" value="Unassembled WGS sequence"/>
</dbReference>
<dbReference type="CDD" id="cd07440">
    <property type="entry name" value="RGS"/>
    <property type="match status" value="1"/>
</dbReference>
<evidence type="ECO:0000259" key="1">
    <source>
        <dbReference type="PROSITE" id="PS50132"/>
    </source>
</evidence>
<protein>
    <submittedName>
        <fullName evidence="2">RGS13</fullName>
    </submittedName>
</protein>
<dbReference type="InterPro" id="IPR044926">
    <property type="entry name" value="RGS_subdomain_2"/>
</dbReference>
<dbReference type="SUPFAM" id="SSF48097">
    <property type="entry name" value="Regulator of G-protein signaling, RGS"/>
    <property type="match status" value="1"/>
</dbReference>
<dbReference type="InterPro" id="IPR016137">
    <property type="entry name" value="RGS"/>
</dbReference>
<dbReference type="SMART" id="SM00315">
    <property type="entry name" value="RGS"/>
    <property type="match status" value="1"/>
</dbReference>
<comment type="caution">
    <text evidence="2">The sequence shown here is derived from an EMBL/GenBank/DDBJ whole genome shotgun (WGS) entry which is preliminary data.</text>
</comment>
<dbReference type="Gene3D" id="3.40.30.10">
    <property type="entry name" value="Glutaredoxin"/>
    <property type="match status" value="1"/>
</dbReference>
<dbReference type="PANTHER" id="PTHR10845">
    <property type="entry name" value="REGULATOR OF G PROTEIN SIGNALING"/>
    <property type="match status" value="1"/>
</dbReference>
<dbReference type="InterPro" id="IPR036249">
    <property type="entry name" value="Thioredoxin-like_sf"/>
</dbReference>
<evidence type="ECO:0000313" key="2">
    <source>
        <dbReference type="EMBL" id="KAL0487611.1"/>
    </source>
</evidence>
<dbReference type="SUPFAM" id="SSF52833">
    <property type="entry name" value="Thioredoxin-like"/>
    <property type="match status" value="1"/>
</dbReference>
<reference evidence="2 3" key="1">
    <citation type="submission" date="2024-03" db="EMBL/GenBank/DDBJ databases">
        <title>The Acrasis kona genome and developmental transcriptomes reveal deep origins of eukaryotic multicellular pathways.</title>
        <authorList>
            <person name="Sheikh S."/>
            <person name="Fu C.-J."/>
            <person name="Brown M.W."/>
            <person name="Baldauf S.L."/>
        </authorList>
    </citation>
    <scope>NUCLEOTIDE SEQUENCE [LARGE SCALE GENOMIC DNA]</scope>
    <source>
        <strain evidence="2 3">ATCC MYA-3509</strain>
    </source>
</reference>
<dbReference type="PANTHER" id="PTHR10845:SF192">
    <property type="entry name" value="DOUBLE HIT, ISOFORM B"/>
    <property type="match status" value="1"/>
</dbReference>
<feature type="domain" description="RGS" evidence="1">
    <location>
        <begin position="247"/>
        <end position="350"/>
    </location>
</feature>
<organism evidence="2 3">
    <name type="scientific">Acrasis kona</name>
    <dbReference type="NCBI Taxonomy" id="1008807"/>
    <lineage>
        <taxon>Eukaryota</taxon>
        <taxon>Discoba</taxon>
        <taxon>Heterolobosea</taxon>
        <taxon>Tetramitia</taxon>
        <taxon>Eutetramitia</taxon>
        <taxon>Acrasidae</taxon>
        <taxon>Acrasis</taxon>
    </lineage>
</organism>
<name>A0AAW2ZFV1_9EUKA</name>
<accession>A0AAW2ZFV1</accession>
<dbReference type="PROSITE" id="PS50132">
    <property type="entry name" value="RGS"/>
    <property type="match status" value="1"/>
</dbReference>
<dbReference type="EMBL" id="JAOPGA020001356">
    <property type="protein sequence ID" value="KAL0487611.1"/>
    <property type="molecule type" value="Genomic_DNA"/>
</dbReference>
<proteinExistence type="predicted"/>
<evidence type="ECO:0000313" key="3">
    <source>
        <dbReference type="Proteomes" id="UP001431209"/>
    </source>
</evidence>
<sequence>MDYDLTALESVMTNKGVLVGDYMRKFKVLLLFVRHIGCSFCKYSIMHVTLNYGSIIKLNTIPIIVHMEPPEVFSNFLNDLGDGNPITNNLITVHDKEDHISSALKVKNLTQREFMTVCFNRMKSIWCQKVMLKYGNKFSSDHGASTTRLSCMFVIDDGKVVYEYREKRGDEKPDYLRSIIDPDGLGHVSEWHTPKRDDFVCNGVYCDLPQLPVEETKQASSPFLSCVGRDFKAVVDNKNEEQPADEEFAETLRDKLKSRYFLLFASKEHSSECVLFWQDANIKYNSLLNPEERLKVADIIFDSYFNSSSLNEVNVTDKSKKTVKKRIEEEGPVLNLFKEPVNEVNLMLMGMYLRFKSDGLYMDLLKSINKSTRHNTLKPDKS</sequence>